<sequence>MVFDSFIDSLRTWTSRLSRDCRGKASKPGAAQVNGHVAVAASESTPPPGFFTNASNFVVQHQELTNVNKNTYNMITSGNTALNHLAPYTNPDAAVDSSARWPPPQCHPGTRATICAKLMSWLHDTAREWKFIWLWGSAGCGKSAVAQTFAEKCLEIGRLVVPSLAYQLATHCPPYKALIASRLADDPQLLTKAIPVQFKKLIIEPFSELQRRGHVSAKRPFVVILDGVDECMGESVQCEIVKQIEEAVRLKKDLPLIWMVCSRPEAHLKYMFARIAICRPEELAIDGECRTDVERYLISGLSELQVKYDIDPSWPPVEKLKAVSKAGSGHFVFVATALGFIGDENCGDPVKRFDMLIAFLEAAERKGVVNPLAKLDYLYTCILADISEDVFPTTWRILAYLMFARDVNNLYSKFLYKSAQALCNFINIDRSAFYSALRKLHSVIAVPLPKNAAITPLRFYHASFQDYLIDANRSGRFAVEEKRALIDITKSLFHWHELDAARFHPQAGPRYPRSHDHAALPGLKWTSGLDVESLSSDIADFGSDWSWKGCEKVGPDPDLLSYVFQLDMRHLYINLTSWCGFVNQCYEKGLLGDFCRTEPSEEFDTLLLDRLKMMTNQELVEPASFPPTWNKSSDHKFREYVLMGYGSKSAILWFTRIRVGESRLERLVWDQEPSQSRISEYQEWLQEKGWYRSQKS</sequence>
<comment type="caution">
    <text evidence="3">The sequence shown here is derived from an EMBL/GenBank/DDBJ whole genome shotgun (WGS) entry which is preliminary data.</text>
</comment>
<dbReference type="Proteomes" id="UP001213000">
    <property type="component" value="Unassembled WGS sequence"/>
</dbReference>
<accession>A0AAD5VNV0</accession>
<keyword evidence="4" id="KW-1185">Reference proteome</keyword>
<keyword evidence="1" id="KW-0677">Repeat</keyword>
<reference evidence="3" key="1">
    <citation type="submission" date="2022-07" db="EMBL/GenBank/DDBJ databases">
        <title>Genome Sequence of Leucocoprinus birnbaumii.</title>
        <authorList>
            <person name="Buettner E."/>
        </authorList>
    </citation>
    <scope>NUCLEOTIDE SEQUENCE</scope>
    <source>
        <strain evidence="3">VT141</strain>
    </source>
</reference>
<organism evidence="3 4">
    <name type="scientific">Leucocoprinus birnbaumii</name>
    <dbReference type="NCBI Taxonomy" id="56174"/>
    <lineage>
        <taxon>Eukaryota</taxon>
        <taxon>Fungi</taxon>
        <taxon>Dikarya</taxon>
        <taxon>Basidiomycota</taxon>
        <taxon>Agaricomycotina</taxon>
        <taxon>Agaricomycetes</taxon>
        <taxon>Agaricomycetidae</taxon>
        <taxon>Agaricales</taxon>
        <taxon>Agaricineae</taxon>
        <taxon>Agaricaceae</taxon>
        <taxon>Leucocoprinus</taxon>
    </lineage>
</organism>
<evidence type="ECO:0000313" key="3">
    <source>
        <dbReference type="EMBL" id="KAJ3560679.1"/>
    </source>
</evidence>
<dbReference type="PANTHER" id="PTHR10039:SF17">
    <property type="entry name" value="FUNGAL STAND N-TERMINAL GOODBYE DOMAIN-CONTAINING PROTEIN-RELATED"/>
    <property type="match status" value="1"/>
</dbReference>
<evidence type="ECO:0000256" key="1">
    <source>
        <dbReference type="ARBA" id="ARBA00022737"/>
    </source>
</evidence>
<dbReference type="PANTHER" id="PTHR10039">
    <property type="entry name" value="AMELOGENIN"/>
    <property type="match status" value="1"/>
</dbReference>
<dbReference type="SUPFAM" id="SSF52540">
    <property type="entry name" value="P-loop containing nucleoside triphosphate hydrolases"/>
    <property type="match status" value="1"/>
</dbReference>
<protein>
    <recommendedName>
        <fullName evidence="2">Nephrocystin 3-like N-terminal domain-containing protein</fullName>
    </recommendedName>
</protein>
<gene>
    <name evidence="3" type="ORF">NP233_g10678</name>
</gene>
<dbReference type="Pfam" id="PF24883">
    <property type="entry name" value="NPHP3_N"/>
    <property type="match status" value="1"/>
</dbReference>
<dbReference type="InterPro" id="IPR056884">
    <property type="entry name" value="NPHP3-like_N"/>
</dbReference>
<dbReference type="EMBL" id="JANIEX010001128">
    <property type="protein sequence ID" value="KAJ3560679.1"/>
    <property type="molecule type" value="Genomic_DNA"/>
</dbReference>
<evidence type="ECO:0000259" key="2">
    <source>
        <dbReference type="Pfam" id="PF24883"/>
    </source>
</evidence>
<feature type="domain" description="Nephrocystin 3-like N-terminal" evidence="2">
    <location>
        <begin position="160"/>
        <end position="263"/>
    </location>
</feature>
<dbReference type="InterPro" id="IPR027417">
    <property type="entry name" value="P-loop_NTPase"/>
</dbReference>
<evidence type="ECO:0000313" key="4">
    <source>
        <dbReference type="Proteomes" id="UP001213000"/>
    </source>
</evidence>
<proteinExistence type="predicted"/>
<dbReference type="Gene3D" id="3.40.50.300">
    <property type="entry name" value="P-loop containing nucleotide triphosphate hydrolases"/>
    <property type="match status" value="1"/>
</dbReference>
<name>A0AAD5VNV0_9AGAR</name>
<dbReference type="AlphaFoldDB" id="A0AAD5VNV0"/>